<dbReference type="GO" id="GO:0004826">
    <property type="term" value="F:phenylalanine-tRNA ligase activity"/>
    <property type="evidence" value="ECO:0007669"/>
    <property type="project" value="UniProtKB-EC"/>
</dbReference>
<evidence type="ECO:0000259" key="16">
    <source>
        <dbReference type="PROSITE" id="PS51483"/>
    </source>
</evidence>
<protein>
    <recommendedName>
        <fullName evidence="4">phenylalanine--tRNA ligase</fullName>
        <ecNumber evidence="4">6.1.1.20</ecNumber>
    </recommendedName>
    <alternativeName>
        <fullName evidence="13">Phenylalanyl-tRNA synthetase beta subunit</fullName>
    </alternativeName>
</protein>
<keyword evidence="6" id="KW-0436">Ligase</keyword>
<accession>A0A0F9Z2J5</accession>
<comment type="cofactor">
    <cofactor evidence="1">
        <name>Mg(2+)</name>
        <dbReference type="ChEBI" id="CHEBI:18420"/>
    </cofactor>
</comment>
<dbReference type="SUPFAM" id="SSF55681">
    <property type="entry name" value="Class II aaRS and biotin synthetases"/>
    <property type="match status" value="1"/>
</dbReference>
<evidence type="ECO:0000256" key="7">
    <source>
        <dbReference type="ARBA" id="ARBA00022723"/>
    </source>
</evidence>
<evidence type="ECO:0000256" key="4">
    <source>
        <dbReference type="ARBA" id="ARBA00012814"/>
    </source>
</evidence>
<comment type="caution">
    <text evidence="17">The sequence shown here is derived from an EMBL/GenBank/DDBJ whole genome shotgun (WGS) entry which is preliminary data.</text>
</comment>
<evidence type="ECO:0000256" key="14">
    <source>
        <dbReference type="ARBA" id="ARBA00049255"/>
    </source>
</evidence>
<dbReference type="GO" id="GO:0003723">
    <property type="term" value="F:RNA binding"/>
    <property type="evidence" value="ECO:0007669"/>
    <property type="project" value="InterPro"/>
</dbReference>
<dbReference type="Gene3D" id="3.30.56.10">
    <property type="match status" value="2"/>
</dbReference>
<feature type="domain" description="FDX-ACB" evidence="15">
    <location>
        <begin position="573"/>
        <end position="666"/>
    </location>
</feature>
<keyword evidence="12" id="KW-0030">Aminoacyl-tRNA synthetase</keyword>
<dbReference type="InterPro" id="IPR036690">
    <property type="entry name" value="Fdx_antiC-bd_sf"/>
</dbReference>
<evidence type="ECO:0000256" key="10">
    <source>
        <dbReference type="ARBA" id="ARBA00022842"/>
    </source>
</evidence>
<organism evidence="17">
    <name type="scientific">marine sediment metagenome</name>
    <dbReference type="NCBI Taxonomy" id="412755"/>
    <lineage>
        <taxon>unclassified sequences</taxon>
        <taxon>metagenomes</taxon>
        <taxon>ecological metagenomes</taxon>
    </lineage>
</organism>
<comment type="similarity">
    <text evidence="2">Belongs to the phenylalanyl-tRNA synthetase beta subunit family. Type 1 subfamily.</text>
</comment>
<dbReference type="PANTHER" id="PTHR10947">
    <property type="entry name" value="PHENYLALANYL-TRNA SYNTHETASE BETA CHAIN AND LEUCINE-RICH REPEAT-CONTAINING PROTEIN 47"/>
    <property type="match status" value="1"/>
</dbReference>
<dbReference type="SMART" id="SM00896">
    <property type="entry name" value="FDX-ACB"/>
    <property type="match status" value="1"/>
</dbReference>
<evidence type="ECO:0000259" key="15">
    <source>
        <dbReference type="PROSITE" id="PS51447"/>
    </source>
</evidence>
<sequence>MLISLNWLSDYVDVGLPIDDLADLLMRIGLTVEEIRDAGDDIVLDLEVTSNRPDCLGHLGVAREVAAATGAAFRPPTVGSAATTVSAADLTAVEVADAGLCPRYIARVLRGVTVGPSPDWLVQRLDAVGLRSINNVVDATNYVLMEYSQPLHSFDYDKLAGGRIVVRRARGGERLVSIDQTTCDLDESMLVIADADKPVAIAGVMGGLDTEVAAGTVNVLIESAQFDPLSIRRTSRKLQLMSESNFRFERGVDPVAVEAASLRACEMILDLAGGELAGGSVDVWAAPYDPPTVTLRPARCDALLGTHTAPDRQVEILTTLGLAPTLSGETITCTIPPHRGDLRREVDLIEEIARVETYDKIPIGRHVRHEIHPAGPAQKARRRAGEVLAAAAFDEVIAYAFVDADEAALLAPGGVMSVDAAVRRSNNTLRKTLLNSLLRSVKTNQDAGNAHVSVFEIAAVFPPADDGQLPAEHVELALVTTGELRSLRGAVEAFVQRLAPLSALTVDAADSPGMQAGAAATLLLDGEPLGVMGVIAADIQDRYGLEKTIAAAAINFDTILSKAHQQPTYQPLPRFPAMRRDLSLIVDEAVTWKQLAETIESVDQPMRVDLAYVTVYRGKPLAKGKKSVTATLTYRSPDGTLRGEQVDQQIDAVIGAAKKALGAELRT</sequence>
<dbReference type="InterPro" id="IPR020825">
    <property type="entry name" value="Phe-tRNA_synthase-like_B3/B4"/>
</dbReference>
<dbReference type="Pfam" id="PF17759">
    <property type="entry name" value="tRNA_synthFbeta"/>
    <property type="match status" value="1"/>
</dbReference>
<dbReference type="SMART" id="SM00874">
    <property type="entry name" value="B5"/>
    <property type="match status" value="1"/>
</dbReference>
<proteinExistence type="inferred from homology"/>
<keyword evidence="11" id="KW-0648">Protein biosynthesis</keyword>
<evidence type="ECO:0000256" key="13">
    <source>
        <dbReference type="ARBA" id="ARBA00033189"/>
    </source>
</evidence>
<dbReference type="EC" id="6.1.1.20" evidence="4"/>
<dbReference type="InterPro" id="IPR005146">
    <property type="entry name" value="B3/B4_tRNA-bd"/>
</dbReference>
<keyword evidence="10" id="KW-0460">Magnesium</keyword>
<dbReference type="FunFam" id="3.50.40.10:FF:000001">
    <property type="entry name" value="Phenylalanine--tRNA ligase beta subunit"/>
    <property type="match status" value="1"/>
</dbReference>
<dbReference type="SUPFAM" id="SSF54991">
    <property type="entry name" value="Anticodon-binding domain of PheRS"/>
    <property type="match status" value="1"/>
</dbReference>
<dbReference type="InterPro" id="IPR005121">
    <property type="entry name" value="Fdx_antiC-bd"/>
</dbReference>
<dbReference type="Gene3D" id="3.50.40.10">
    <property type="entry name" value="Phenylalanyl-trna Synthetase, Chain B, domain 3"/>
    <property type="match status" value="1"/>
</dbReference>
<evidence type="ECO:0000256" key="1">
    <source>
        <dbReference type="ARBA" id="ARBA00001946"/>
    </source>
</evidence>
<evidence type="ECO:0000256" key="3">
    <source>
        <dbReference type="ARBA" id="ARBA00011209"/>
    </source>
</evidence>
<dbReference type="SUPFAM" id="SSF56037">
    <property type="entry name" value="PheT/TilS domain"/>
    <property type="match status" value="1"/>
</dbReference>
<dbReference type="FunFam" id="3.30.56.10:FF:000001">
    <property type="entry name" value="Phenylalanine--tRNA ligase beta subunit"/>
    <property type="match status" value="1"/>
</dbReference>
<dbReference type="SUPFAM" id="SSF46955">
    <property type="entry name" value="Putative DNA-binding domain"/>
    <property type="match status" value="2"/>
</dbReference>
<evidence type="ECO:0000256" key="6">
    <source>
        <dbReference type="ARBA" id="ARBA00022598"/>
    </source>
</evidence>
<dbReference type="PANTHER" id="PTHR10947:SF0">
    <property type="entry name" value="PHENYLALANINE--TRNA LIGASE BETA SUBUNIT"/>
    <property type="match status" value="1"/>
</dbReference>
<keyword evidence="8" id="KW-0547">Nucleotide-binding</keyword>
<keyword evidence="7" id="KW-0479">Metal-binding</keyword>
<dbReference type="SMART" id="SM00873">
    <property type="entry name" value="B3_4"/>
    <property type="match status" value="1"/>
</dbReference>
<dbReference type="GO" id="GO:0000287">
    <property type="term" value="F:magnesium ion binding"/>
    <property type="evidence" value="ECO:0007669"/>
    <property type="project" value="InterPro"/>
</dbReference>
<dbReference type="InterPro" id="IPR045864">
    <property type="entry name" value="aa-tRNA-synth_II/BPL/LPL"/>
</dbReference>
<comment type="subunit">
    <text evidence="3">Tetramer of two alpha and two beta subunits.</text>
</comment>
<dbReference type="EMBL" id="LAZR01000003">
    <property type="protein sequence ID" value="KKO11319.1"/>
    <property type="molecule type" value="Genomic_DNA"/>
</dbReference>
<evidence type="ECO:0000256" key="2">
    <source>
        <dbReference type="ARBA" id="ARBA00008653"/>
    </source>
</evidence>
<dbReference type="GO" id="GO:0006432">
    <property type="term" value="P:phenylalanyl-tRNA aminoacylation"/>
    <property type="evidence" value="ECO:0007669"/>
    <property type="project" value="InterPro"/>
</dbReference>
<dbReference type="InterPro" id="IPR009061">
    <property type="entry name" value="DNA-bd_dom_put_sf"/>
</dbReference>
<keyword evidence="5" id="KW-0963">Cytoplasm</keyword>
<dbReference type="Pfam" id="PF03484">
    <property type="entry name" value="B5"/>
    <property type="match status" value="1"/>
</dbReference>
<dbReference type="GO" id="GO:0009328">
    <property type="term" value="C:phenylalanine-tRNA ligase complex"/>
    <property type="evidence" value="ECO:0007669"/>
    <property type="project" value="TreeGrafter"/>
</dbReference>
<dbReference type="Pfam" id="PF03147">
    <property type="entry name" value="FDX-ACB"/>
    <property type="match status" value="1"/>
</dbReference>
<dbReference type="Gene3D" id="3.30.930.10">
    <property type="entry name" value="Bira Bifunctional Protein, Domain 2"/>
    <property type="match status" value="1"/>
</dbReference>
<dbReference type="GO" id="GO:0005524">
    <property type="term" value="F:ATP binding"/>
    <property type="evidence" value="ECO:0007669"/>
    <property type="project" value="UniProtKB-KW"/>
</dbReference>
<dbReference type="Pfam" id="PF03483">
    <property type="entry name" value="B3_4"/>
    <property type="match status" value="1"/>
</dbReference>
<feature type="domain" description="B5" evidence="16">
    <location>
        <begin position="288"/>
        <end position="363"/>
    </location>
</feature>
<dbReference type="InterPro" id="IPR041616">
    <property type="entry name" value="PheRS_beta_core"/>
</dbReference>
<evidence type="ECO:0000256" key="11">
    <source>
        <dbReference type="ARBA" id="ARBA00022917"/>
    </source>
</evidence>
<evidence type="ECO:0000256" key="12">
    <source>
        <dbReference type="ARBA" id="ARBA00023146"/>
    </source>
</evidence>
<evidence type="ECO:0000256" key="5">
    <source>
        <dbReference type="ARBA" id="ARBA00022490"/>
    </source>
</evidence>
<evidence type="ECO:0000256" key="9">
    <source>
        <dbReference type="ARBA" id="ARBA00022840"/>
    </source>
</evidence>
<dbReference type="AlphaFoldDB" id="A0A0F9Z2J5"/>
<evidence type="ECO:0000256" key="8">
    <source>
        <dbReference type="ARBA" id="ARBA00022741"/>
    </source>
</evidence>
<dbReference type="HAMAP" id="MF_00283">
    <property type="entry name" value="Phe_tRNA_synth_beta1"/>
    <property type="match status" value="1"/>
</dbReference>
<dbReference type="InterPro" id="IPR005147">
    <property type="entry name" value="tRNA_synthase_B5-dom"/>
</dbReference>
<name>A0A0F9Z2J5_9ZZZZ</name>
<comment type="catalytic activity">
    <reaction evidence="14">
        <text>tRNA(Phe) + L-phenylalanine + ATP = L-phenylalanyl-tRNA(Phe) + AMP + diphosphate + H(+)</text>
        <dbReference type="Rhea" id="RHEA:19413"/>
        <dbReference type="Rhea" id="RHEA-COMP:9668"/>
        <dbReference type="Rhea" id="RHEA-COMP:9699"/>
        <dbReference type="ChEBI" id="CHEBI:15378"/>
        <dbReference type="ChEBI" id="CHEBI:30616"/>
        <dbReference type="ChEBI" id="CHEBI:33019"/>
        <dbReference type="ChEBI" id="CHEBI:58095"/>
        <dbReference type="ChEBI" id="CHEBI:78442"/>
        <dbReference type="ChEBI" id="CHEBI:78531"/>
        <dbReference type="ChEBI" id="CHEBI:456215"/>
        <dbReference type="EC" id="6.1.1.20"/>
    </reaction>
</comment>
<keyword evidence="9" id="KW-0067">ATP-binding</keyword>
<dbReference type="PROSITE" id="PS51483">
    <property type="entry name" value="B5"/>
    <property type="match status" value="1"/>
</dbReference>
<dbReference type="InterPro" id="IPR045060">
    <property type="entry name" value="Phe-tRNA-ligase_IIc_bsu"/>
</dbReference>
<dbReference type="Gene3D" id="3.30.70.380">
    <property type="entry name" value="Ferrodoxin-fold anticodon-binding domain"/>
    <property type="match status" value="1"/>
</dbReference>
<gene>
    <name evidence="17" type="ORF">LCGC14_0017990</name>
</gene>
<dbReference type="PROSITE" id="PS51447">
    <property type="entry name" value="FDX_ACB"/>
    <property type="match status" value="1"/>
</dbReference>
<dbReference type="InterPro" id="IPR004532">
    <property type="entry name" value="Phe-tRNA-ligase_IIc_bsu_bact"/>
</dbReference>
<reference evidence="17" key="1">
    <citation type="journal article" date="2015" name="Nature">
        <title>Complex archaea that bridge the gap between prokaryotes and eukaryotes.</title>
        <authorList>
            <person name="Spang A."/>
            <person name="Saw J.H."/>
            <person name="Jorgensen S.L."/>
            <person name="Zaremba-Niedzwiedzka K."/>
            <person name="Martijn J."/>
            <person name="Lind A.E."/>
            <person name="van Eijk R."/>
            <person name="Schleper C."/>
            <person name="Guy L."/>
            <person name="Ettema T.J."/>
        </authorList>
    </citation>
    <scope>NUCLEOTIDE SEQUENCE</scope>
</reference>
<evidence type="ECO:0000313" key="17">
    <source>
        <dbReference type="EMBL" id="KKO11319.1"/>
    </source>
</evidence>
<dbReference type="NCBIfam" id="TIGR00472">
    <property type="entry name" value="pheT_bact"/>
    <property type="match status" value="1"/>
</dbReference>